<feature type="region of interest" description="Disordered" evidence="1">
    <location>
        <begin position="32"/>
        <end position="62"/>
    </location>
</feature>
<accession>A0A4V1ASI4</accession>
<dbReference type="AlphaFoldDB" id="A0A4V1ASI4"/>
<evidence type="ECO:0000313" key="2">
    <source>
        <dbReference type="EMBL" id="QBQ15609.1"/>
    </source>
</evidence>
<evidence type="ECO:0000313" key="3">
    <source>
        <dbReference type="Proteomes" id="UP000294395"/>
    </source>
</evidence>
<dbReference type="RefSeq" id="WP_134251768.1">
    <property type="nucleotide sequence ID" value="NZ_CP038009.1"/>
</dbReference>
<protein>
    <submittedName>
        <fullName evidence="2">Uncharacterized protein</fullName>
    </submittedName>
</protein>
<evidence type="ECO:0000256" key="1">
    <source>
        <dbReference type="SAM" id="MobiDB-lite"/>
    </source>
</evidence>
<dbReference type="EMBL" id="CP038009">
    <property type="protein sequence ID" value="QBQ15609.1"/>
    <property type="molecule type" value="Genomic_DNA"/>
</dbReference>
<reference evidence="2 3" key="1">
    <citation type="submission" date="2019-03" db="EMBL/GenBank/DDBJ databases">
        <title>Complete genome sequence of two outbreak-associated Acinetobacter haemolyticus strains.</title>
        <authorList>
            <person name="Bai L."/>
            <person name="Zhang S.-C."/>
            <person name="Deng Y."/>
            <person name="Song C.-C."/>
            <person name="Kang G.-B."/>
            <person name="Dong Y."/>
            <person name="Wang Y."/>
            <person name="Gao F."/>
            <person name="Huang H."/>
        </authorList>
    </citation>
    <scope>NUCLEOTIDE SEQUENCE [LARGE SCALE GENOMIC DNA]</scope>
    <source>
        <strain evidence="2 3">TJR01</strain>
    </source>
</reference>
<dbReference type="Proteomes" id="UP000294395">
    <property type="component" value="Chromosome"/>
</dbReference>
<name>A0A4V1ASI4_ACIHA</name>
<sequence length="132" mass="13886">MCKGGAISSGLDAIGNMSNAVMADATSKGNAKSIRSAAKLQSQRIKEQGKRDASSARAAAAENGLDVNVGAPTVIEDEIISDASYNALMNQLQANFQADDVRRQGKMQRNNYGFKAASDVINTATQAYGGWK</sequence>
<feature type="compositionally biased region" description="Basic and acidic residues" evidence="1">
    <location>
        <begin position="44"/>
        <end position="54"/>
    </location>
</feature>
<gene>
    <name evidence="2" type="ORF">AHTJR_04695</name>
</gene>
<organism evidence="2 3">
    <name type="scientific">Acinetobacter haemolyticus</name>
    <dbReference type="NCBI Taxonomy" id="29430"/>
    <lineage>
        <taxon>Bacteria</taxon>
        <taxon>Pseudomonadati</taxon>
        <taxon>Pseudomonadota</taxon>
        <taxon>Gammaproteobacteria</taxon>
        <taxon>Moraxellales</taxon>
        <taxon>Moraxellaceae</taxon>
        <taxon>Acinetobacter</taxon>
    </lineage>
</organism>
<proteinExistence type="predicted"/>